<protein>
    <submittedName>
        <fullName evidence="1">Uncharacterized protein</fullName>
    </submittedName>
</protein>
<proteinExistence type="predicted"/>
<dbReference type="AlphaFoldDB" id="A0AA41Y9F4"/>
<gene>
    <name evidence="1" type="ORF">N2K84_17730</name>
</gene>
<organism evidence="1 2">
    <name type="scientific">Gaoshiqia sediminis</name>
    <dbReference type="NCBI Taxonomy" id="2986998"/>
    <lineage>
        <taxon>Bacteria</taxon>
        <taxon>Pseudomonadati</taxon>
        <taxon>Bacteroidota</taxon>
        <taxon>Bacteroidia</taxon>
        <taxon>Marinilabiliales</taxon>
        <taxon>Prolixibacteraceae</taxon>
        <taxon>Gaoshiqia</taxon>
    </lineage>
</organism>
<reference evidence="1" key="1">
    <citation type="submission" date="2022-10" db="EMBL/GenBank/DDBJ databases">
        <title>Gaoshiqiia sediminis gen. nov., sp. nov., isolated from coastal sediment.</title>
        <authorList>
            <person name="Yu W.X."/>
            <person name="Mu D.S."/>
            <person name="Du J.Z."/>
            <person name="Liang Y.Q."/>
        </authorList>
    </citation>
    <scope>NUCLEOTIDE SEQUENCE</scope>
    <source>
        <strain evidence="1">A06</strain>
    </source>
</reference>
<evidence type="ECO:0000313" key="2">
    <source>
        <dbReference type="Proteomes" id="UP001163821"/>
    </source>
</evidence>
<dbReference type="RefSeq" id="WP_282593176.1">
    <property type="nucleotide sequence ID" value="NZ_JAPAAF010000042.1"/>
</dbReference>
<sequence length="532" mass="61614">MVDTEIHLLEQCEKELAGFRDEGNEIRQHLLELGYLSVNTANSVHPKDEILARQLFEKELLQSGLFKPEQLAAEHRFGQEYFLRYFLRKLTDIDDGLVLGHLPEIGETGLRSRFVHYRLDLFGMWEHPVSLAYGMVSALQIGELAEVGKCTSLEAINYLANVDRFTRHLLASYNEEQFILAFRSVNISGRLKEKLDRRFAFGRQLKDDFGEKTEFLRYLQKHVLNRDEDRIDYGFLEKESKNPLSRFLVRLIQVHQWQEGFYSGLLDSDLGEVSLQSLIDSVETYNLADGKDIKMHRVLTYLGNGYFMFNALFFLQEYMVDNQPTEEQKLWENLAGEVENADDESREKFTANLQQLRDEVSLQSTVEEKGGFLKRIYFGFKKLIRKAFRFLRKIFRWVLERIEKVWGFVKKLFASFFENLYNGLRAFVDGIKFLLGRKLVFTGTPVQFIISKISPDGDVATLVINAGPDIVMQHVRETRYQLSAMAFSLAVVGNVLKLAVQPFQLITWPLLLFKLVGSFQSASARLRNSVTN</sequence>
<comment type="caution">
    <text evidence="1">The sequence shown here is derived from an EMBL/GenBank/DDBJ whole genome shotgun (WGS) entry which is preliminary data.</text>
</comment>
<accession>A0AA41Y9F4</accession>
<keyword evidence="2" id="KW-1185">Reference proteome</keyword>
<name>A0AA41Y9F4_9BACT</name>
<evidence type="ECO:0000313" key="1">
    <source>
        <dbReference type="EMBL" id="MCW0484584.1"/>
    </source>
</evidence>
<dbReference type="Proteomes" id="UP001163821">
    <property type="component" value="Unassembled WGS sequence"/>
</dbReference>
<dbReference type="EMBL" id="JAPAAF010000042">
    <property type="protein sequence ID" value="MCW0484584.1"/>
    <property type="molecule type" value="Genomic_DNA"/>
</dbReference>